<keyword evidence="1" id="KW-0472">Membrane</keyword>
<keyword evidence="1" id="KW-1133">Transmembrane helix</keyword>
<evidence type="ECO:0000313" key="3">
    <source>
        <dbReference type="Proteomes" id="UP000451471"/>
    </source>
</evidence>
<gene>
    <name evidence="2" type="ORF">GQS65_06780</name>
</gene>
<keyword evidence="1" id="KW-0812">Transmembrane</keyword>
<organism evidence="2 3">
    <name type="scientific">Halomarina oriensis</name>
    <dbReference type="NCBI Taxonomy" id="671145"/>
    <lineage>
        <taxon>Archaea</taxon>
        <taxon>Methanobacteriati</taxon>
        <taxon>Methanobacteriota</taxon>
        <taxon>Stenosarchaea group</taxon>
        <taxon>Halobacteria</taxon>
        <taxon>Halobacteriales</taxon>
        <taxon>Natronomonadaceae</taxon>
        <taxon>Halomarina</taxon>
    </lineage>
</organism>
<dbReference type="RefSeq" id="WP_158203911.1">
    <property type="nucleotide sequence ID" value="NZ_WSZK01000015.1"/>
</dbReference>
<dbReference type="Pfam" id="PF26072">
    <property type="entry name" value="DUF8029"/>
    <property type="match status" value="1"/>
</dbReference>
<dbReference type="Proteomes" id="UP000451471">
    <property type="component" value="Unassembled WGS sequence"/>
</dbReference>
<feature type="transmembrane region" description="Helical" evidence="1">
    <location>
        <begin position="39"/>
        <end position="58"/>
    </location>
</feature>
<dbReference type="InterPro" id="IPR058342">
    <property type="entry name" value="DUF8029"/>
</dbReference>
<protein>
    <submittedName>
        <fullName evidence="2">Uncharacterized protein</fullName>
    </submittedName>
</protein>
<accession>A0A6B0GK52</accession>
<dbReference type="EMBL" id="WSZK01000015">
    <property type="protein sequence ID" value="MWG34197.1"/>
    <property type="molecule type" value="Genomic_DNA"/>
</dbReference>
<evidence type="ECO:0000313" key="2">
    <source>
        <dbReference type="EMBL" id="MWG34197.1"/>
    </source>
</evidence>
<evidence type="ECO:0000256" key="1">
    <source>
        <dbReference type="SAM" id="Phobius"/>
    </source>
</evidence>
<dbReference type="AlphaFoldDB" id="A0A6B0GK52"/>
<name>A0A6B0GK52_9EURY</name>
<comment type="caution">
    <text evidence="2">The sequence shown here is derived from an EMBL/GenBank/DDBJ whole genome shotgun (WGS) entry which is preliminary data.</text>
</comment>
<proteinExistence type="predicted"/>
<feature type="transmembrane region" description="Helical" evidence="1">
    <location>
        <begin position="14"/>
        <end position="32"/>
    </location>
</feature>
<reference evidence="2 3" key="1">
    <citation type="submission" date="2019-12" db="EMBL/GenBank/DDBJ databases">
        <title>Halocatena pleomorpha gen. nov. sp. nov., an extremely halophilic archaeon of family Halobacteriaceae isolated from saltpan soil.</title>
        <authorList>
            <person name="Pal Y."/>
            <person name="Verma A."/>
            <person name="Krishnamurthi S."/>
            <person name="Kumar P."/>
        </authorList>
    </citation>
    <scope>NUCLEOTIDE SEQUENCE [LARGE SCALE GENOMIC DNA]</scope>
    <source>
        <strain evidence="2 3">JCM 16495</strain>
    </source>
</reference>
<keyword evidence="3" id="KW-1185">Reference proteome</keyword>
<sequence>MVVSQLGQVPLPDVLLALVALVVVLFVARLVLRVAWKVAVLALVVLAGLWVTGMTDVLPQLPALL</sequence>